<reference evidence="3 4" key="1">
    <citation type="journal article" date="2011" name="Stand. Genomic Sci.">
        <title>Complete genome sequence of Syntrophobotulus glycolicus type strain (FlGlyR).</title>
        <authorList>
            <person name="Han C."/>
            <person name="Mwirichia R."/>
            <person name="Chertkov O."/>
            <person name="Held B."/>
            <person name="Lapidus A."/>
            <person name="Nolan M."/>
            <person name="Lucas S."/>
            <person name="Hammon N."/>
            <person name="Deshpande S."/>
            <person name="Cheng J.F."/>
            <person name="Tapia R."/>
            <person name="Goodwin L."/>
            <person name="Pitluck S."/>
            <person name="Huntemann M."/>
            <person name="Liolios K."/>
            <person name="Ivanova N."/>
            <person name="Pagani I."/>
            <person name="Mavromatis K."/>
            <person name="Ovchinikova G."/>
            <person name="Pati A."/>
            <person name="Chen A."/>
            <person name="Palaniappan K."/>
            <person name="Land M."/>
            <person name="Hauser L."/>
            <person name="Brambilla E.M."/>
            <person name="Rohde M."/>
            <person name="Spring S."/>
            <person name="Sikorski J."/>
            <person name="Goker M."/>
            <person name="Woyke T."/>
            <person name="Bristow J."/>
            <person name="Eisen J.A."/>
            <person name="Markowitz V."/>
            <person name="Hugenholtz P."/>
            <person name="Kyrpides N.C."/>
            <person name="Klenk H.P."/>
            <person name="Detter J.C."/>
        </authorList>
    </citation>
    <scope>NUCLEOTIDE SEQUENCE [LARGE SCALE GENOMIC DNA]</scope>
    <source>
        <strain evidence="4">DSM 8271 / FlGlyR</strain>
    </source>
</reference>
<dbReference type="RefSeq" id="WP_013626035.1">
    <property type="nucleotide sequence ID" value="NC_015172.1"/>
</dbReference>
<evidence type="ECO:0008006" key="5">
    <source>
        <dbReference type="Google" id="ProtNLM"/>
    </source>
</evidence>
<evidence type="ECO:0000313" key="3">
    <source>
        <dbReference type="EMBL" id="ADY57263.1"/>
    </source>
</evidence>
<keyword evidence="1" id="KW-0175">Coiled coil</keyword>
<dbReference type="eggNOG" id="COG1538">
    <property type="taxonomic scope" value="Bacteria"/>
</dbReference>
<dbReference type="STRING" id="645991.Sgly_2994"/>
<keyword evidence="4" id="KW-1185">Reference proteome</keyword>
<keyword evidence="2" id="KW-0732">Signal</keyword>
<protein>
    <recommendedName>
        <fullName evidence="5">Outer membrane efflux protein</fullName>
    </recommendedName>
</protein>
<sequence length="380" mass="43195">MKKLHRTRTIFCLALAGLLVFPSCLWADAKNEEDILKVEFSEIGPLVEIHNLTANEAADSIEDSEEAKQDGLNAIDNAILQLDLLSSTLILTDFTLYPNATPTHDDILYALLTGQKQSLNQQRRSLSVIDVDKLEIQRDMAIDIVTSSLETVYISYNSLGRQLELLNVQKDLADAQLSALVKQQDLGMVAEVVVNKTKNEIRALENSIKQLERSRQTLKEQFNLTLSYEFDRPLEIGEVPGVMRSLIVTTDVEYDYKHAWEDSYNVVLNEDEDSETEADAIRNFRHGFYSAYQTMLDKQDTLELENTKLKTVETDYEIAKQKHILGMISDLQFKTEENGYYNQKIVVKLAEDTVYQAYRNYEWAKRGLIVSSPSSSATGE</sequence>
<evidence type="ECO:0000313" key="4">
    <source>
        <dbReference type="Proteomes" id="UP000007488"/>
    </source>
</evidence>
<organism evidence="3 4">
    <name type="scientific">Syntrophobotulus glycolicus (strain DSM 8271 / FlGlyR)</name>
    <dbReference type="NCBI Taxonomy" id="645991"/>
    <lineage>
        <taxon>Bacteria</taxon>
        <taxon>Bacillati</taxon>
        <taxon>Bacillota</taxon>
        <taxon>Clostridia</taxon>
        <taxon>Eubacteriales</taxon>
        <taxon>Desulfitobacteriaceae</taxon>
        <taxon>Syntrophobotulus</taxon>
    </lineage>
</organism>
<evidence type="ECO:0000256" key="2">
    <source>
        <dbReference type="SAM" id="SignalP"/>
    </source>
</evidence>
<dbReference type="Proteomes" id="UP000007488">
    <property type="component" value="Chromosome"/>
</dbReference>
<dbReference type="EMBL" id="CP002547">
    <property type="protein sequence ID" value="ADY57263.1"/>
    <property type="molecule type" value="Genomic_DNA"/>
</dbReference>
<dbReference type="KEGG" id="sgy:Sgly_2994"/>
<dbReference type="Gene3D" id="1.20.1600.10">
    <property type="entry name" value="Outer membrane efflux proteins (OEP)"/>
    <property type="match status" value="1"/>
</dbReference>
<proteinExistence type="predicted"/>
<dbReference type="OrthoDB" id="2020175at2"/>
<dbReference type="HOGENOM" id="CLU_727458_0_0_9"/>
<feature type="coiled-coil region" evidence="1">
    <location>
        <begin position="194"/>
        <end position="221"/>
    </location>
</feature>
<evidence type="ECO:0000256" key="1">
    <source>
        <dbReference type="SAM" id="Coils"/>
    </source>
</evidence>
<dbReference type="SUPFAM" id="SSF56954">
    <property type="entry name" value="Outer membrane efflux proteins (OEP)"/>
    <property type="match status" value="1"/>
</dbReference>
<gene>
    <name evidence="3" type="ordered locus">Sgly_2994</name>
</gene>
<dbReference type="AlphaFoldDB" id="F0SZU2"/>
<accession>F0SZU2</accession>
<reference evidence="4" key="2">
    <citation type="submission" date="2011-02" db="EMBL/GenBank/DDBJ databases">
        <title>The complete genome of Syntrophobotulus glycolicus DSM 8271.</title>
        <authorList>
            <person name="Lucas S."/>
            <person name="Copeland A."/>
            <person name="Lapidus A."/>
            <person name="Bruce D."/>
            <person name="Goodwin L."/>
            <person name="Pitluck S."/>
            <person name="Kyrpides N."/>
            <person name="Mavromatis K."/>
            <person name="Pagani I."/>
            <person name="Ivanova N."/>
            <person name="Mikhailova N."/>
            <person name="Chertkov O."/>
            <person name="Held B."/>
            <person name="Detter J.C."/>
            <person name="Tapia R."/>
            <person name="Han C."/>
            <person name="Land M."/>
            <person name="Hauser L."/>
            <person name="Markowitz V."/>
            <person name="Cheng J.-F."/>
            <person name="Hugenholtz P."/>
            <person name="Woyke T."/>
            <person name="Wu D."/>
            <person name="Spring S."/>
            <person name="Schroeder M."/>
            <person name="Brambilla E."/>
            <person name="Klenk H.-P."/>
            <person name="Eisen J.A."/>
        </authorList>
    </citation>
    <scope>NUCLEOTIDE SEQUENCE [LARGE SCALE GENOMIC DNA]</scope>
    <source>
        <strain evidence="4">DSM 8271 / FlGlyR</strain>
    </source>
</reference>
<name>F0SZU2_SYNGF</name>
<feature type="chain" id="PRO_5003261080" description="Outer membrane efflux protein" evidence="2">
    <location>
        <begin position="28"/>
        <end position="380"/>
    </location>
</feature>
<feature type="signal peptide" evidence="2">
    <location>
        <begin position="1"/>
        <end position="27"/>
    </location>
</feature>